<dbReference type="RefSeq" id="WP_345084317.1">
    <property type="nucleotide sequence ID" value="NZ_BAABFA010000019.1"/>
</dbReference>
<evidence type="ECO:0000313" key="3">
    <source>
        <dbReference type="Proteomes" id="UP001500067"/>
    </source>
</evidence>
<keyword evidence="1" id="KW-1133">Transmembrane helix</keyword>
<evidence type="ECO:0000256" key="1">
    <source>
        <dbReference type="SAM" id="Phobius"/>
    </source>
</evidence>
<dbReference type="PROSITE" id="PS50077">
    <property type="entry name" value="HEAT_REPEAT"/>
    <property type="match status" value="1"/>
</dbReference>
<evidence type="ECO:0000313" key="2">
    <source>
        <dbReference type="EMBL" id="GAA4468961.1"/>
    </source>
</evidence>
<dbReference type="InterPro" id="IPR021133">
    <property type="entry name" value="HEAT_type_2"/>
</dbReference>
<evidence type="ECO:0008006" key="4">
    <source>
        <dbReference type="Google" id="ProtNLM"/>
    </source>
</evidence>
<name>A0ABP8NPJ8_9BACT</name>
<feature type="transmembrane region" description="Helical" evidence="1">
    <location>
        <begin position="20"/>
        <end position="44"/>
    </location>
</feature>
<proteinExistence type="predicted"/>
<sequence length="384" mass="44563">MWKDLVDLLFQAYEQFSLLPLFIEIALAFIVIAIVATIVAYGVIMYKRYRSYVHEKRVAFISPIIEELITEQVLLNENLGKDVLIEEIEFDQAALANKVYKKPFVRQILIDTLIQYRKNFRGEVGDLLRKLYIDMDLQKDSFAKMKSMRWERKIKAVVELTQMDISISDVTILPLTNSTNPSLRAAARNAYIQLSKNEPFKFFDIATEPLLPWDQLEMFKIITTTKDIAIPNFSRWVSYSSNKSVVSFCLKLIAHYDQQSAIPAVMELLNNKDHYFRADAIACLGKLSAEVAEEKMVRIYNHQPLNCQIEILKAMGSIASGKYLEFLKTEFLYSSNFDIRMNAARAIIRHNTQHSRLLVEELMEMTHEENQLIIKHCLNPLIKY</sequence>
<keyword evidence="1" id="KW-0472">Membrane</keyword>
<dbReference type="InterPro" id="IPR011989">
    <property type="entry name" value="ARM-like"/>
</dbReference>
<accession>A0ABP8NPJ8</accession>
<dbReference type="Proteomes" id="UP001500067">
    <property type="component" value="Unassembled WGS sequence"/>
</dbReference>
<reference evidence="3" key="1">
    <citation type="journal article" date="2019" name="Int. J. Syst. Evol. Microbiol.">
        <title>The Global Catalogue of Microorganisms (GCM) 10K type strain sequencing project: providing services to taxonomists for standard genome sequencing and annotation.</title>
        <authorList>
            <consortium name="The Broad Institute Genomics Platform"/>
            <consortium name="The Broad Institute Genome Sequencing Center for Infectious Disease"/>
            <person name="Wu L."/>
            <person name="Ma J."/>
        </authorList>
    </citation>
    <scope>NUCLEOTIDE SEQUENCE [LARGE SCALE GENOMIC DNA]</scope>
    <source>
        <strain evidence="3">JCM 32105</strain>
    </source>
</reference>
<dbReference type="SUPFAM" id="SSF48371">
    <property type="entry name" value="ARM repeat"/>
    <property type="match status" value="1"/>
</dbReference>
<dbReference type="EMBL" id="BAABFA010000019">
    <property type="protein sequence ID" value="GAA4468961.1"/>
    <property type="molecule type" value="Genomic_DNA"/>
</dbReference>
<gene>
    <name evidence="2" type="ORF">GCM10023093_27610</name>
</gene>
<dbReference type="InterPro" id="IPR016024">
    <property type="entry name" value="ARM-type_fold"/>
</dbReference>
<dbReference type="Gene3D" id="1.25.10.10">
    <property type="entry name" value="Leucine-rich Repeat Variant"/>
    <property type="match status" value="1"/>
</dbReference>
<keyword evidence="1" id="KW-0812">Transmembrane</keyword>
<organism evidence="2 3">
    <name type="scientific">Nemorincola caseinilytica</name>
    <dbReference type="NCBI Taxonomy" id="2054315"/>
    <lineage>
        <taxon>Bacteria</taxon>
        <taxon>Pseudomonadati</taxon>
        <taxon>Bacteroidota</taxon>
        <taxon>Chitinophagia</taxon>
        <taxon>Chitinophagales</taxon>
        <taxon>Chitinophagaceae</taxon>
        <taxon>Nemorincola</taxon>
    </lineage>
</organism>
<comment type="caution">
    <text evidence="2">The sequence shown here is derived from an EMBL/GenBank/DDBJ whole genome shotgun (WGS) entry which is preliminary data.</text>
</comment>
<keyword evidence="3" id="KW-1185">Reference proteome</keyword>
<protein>
    <recommendedName>
        <fullName evidence="4">HEAT repeat domain-containing protein</fullName>
    </recommendedName>
</protein>